<dbReference type="InterPro" id="IPR036909">
    <property type="entry name" value="Cyt_c-like_dom_sf"/>
</dbReference>
<evidence type="ECO:0000259" key="2">
    <source>
        <dbReference type="Pfam" id="PF07587"/>
    </source>
</evidence>
<dbReference type="Proteomes" id="UP000316476">
    <property type="component" value="Unassembled WGS sequence"/>
</dbReference>
<dbReference type="Pfam" id="PF07635">
    <property type="entry name" value="PSCyt1"/>
    <property type="match status" value="1"/>
</dbReference>
<dbReference type="Pfam" id="PF07583">
    <property type="entry name" value="PSCyt2"/>
    <property type="match status" value="1"/>
</dbReference>
<dbReference type="PANTHER" id="PTHR35889:SF3">
    <property type="entry name" value="F-BOX DOMAIN-CONTAINING PROTEIN"/>
    <property type="match status" value="1"/>
</dbReference>
<evidence type="ECO:0000259" key="3">
    <source>
        <dbReference type="Pfam" id="PF07635"/>
    </source>
</evidence>
<evidence type="ECO:0000313" key="4">
    <source>
        <dbReference type="EMBL" id="TWU63074.1"/>
    </source>
</evidence>
<dbReference type="InterPro" id="IPR011444">
    <property type="entry name" value="DUF1549"/>
</dbReference>
<dbReference type="Pfam" id="PF07587">
    <property type="entry name" value="PSD1"/>
    <property type="match status" value="1"/>
</dbReference>
<dbReference type="PANTHER" id="PTHR35889">
    <property type="entry name" value="CYCLOINULO-OLIGOSACCHARIDE FRUCTANOTRANSFERASE-RELATED"/>
    <property type="match status" value="1"/>
</dbReference>
<evidence type="ECO:0000313" key="5">
    <source>
        <dbReference type="Proteomes" id="UP000316476"/>
    </source>
</evidence>
<dbReference type="RefSeq" id="WP_197138254.1">
    <property type="nucleotide sequence ID" value="NZ_SJPZ01000002.1"/>
</dbReference>
<dbReference type="EMBL" id="SJPZ01000002">
    <property type="protein sequence ID" value="TWU63074.1"/>
    <property type="molecule type" value="Genomic_DNA"/>
</dbReference>
<dbReference type="GO" id="GO:0009055">
    <property type="term" value="F:electron transfer activity"/>
    <property type="evidence" value="ECO:0007669"/>
    <property type="project" value="InterPro"/>
</dbReference>
<organism evidence="4 5">
    <name type="scientific">Crateriforma conspicua</name>
    <dbReference type="NCBI Taxonomy" id="2527996"/>
    <lineage>
        <taxon>Bacteria</taxon>
        <taxon>Pseudomonadati</taxon>
        <taxon>Planctomycetota</taxon>
        <taxon>Planctomycetia</taxon>
        <taxon>Planctomycetales</taxon>
        <taxon>Planctomycetaceae</taxon>
        <taxon>Crateriforma</taxon>
    </lineage>
</organism>
<dbReference type="InterPro" id="IPR011429">
    <property type="entry name" value="Cyt_c_Planctomycete-type"/>
</dbReference>
<feature type="domain" description="DUF1549" evidence="1">
    <location>
        <begin position="149"/>
        <end position="353"/>
    </location>
</feature>
<sequence length="1174" mass="130860">MASVIASLAVPGPGFADGPDGKTSDADDVDFARDIKPILSDHCFACHGPDEHDRQAGIRLDTADGIFDVVDTDEPADSLMLERIRESDPDLVMPPPDYHKPLSAKQKDTIERWIAQGATFEQHWSFRPIDDTVPANVQKIADAKDLSIIDAFVEASLRRIGLSSNDQAAPESLLRRVSLDLTGLPPDETIAAEYLADPSLEGYERLVDRLIDSPAYGEHMARYWLDVVRFADTHGLHLDNYREMWPYRDWVIQAFNDDKRFDTFITEQLAGDLLPDPSTDQLIASGFNRLNVTTNEGGSIYDEVFARNVIDRTDAFGTVFLGLTTGCAVCHDHKFDPITSKDYYSLSAYFNSLDGSAMDKNVEDPAPTIQVPSEEQKAEQQQLARDLRQVRQEMDGPIASVDADQRRWERSLKSDPVIAAPTINDVHSKSGVAMTVDDDGTVSLDEAAADTDVITITATVPADADWQTLHLHAIADANTNRVGASPNGNVVLSEIDLQVRRGDGNWEPLKIQSATADVEQADGKFAVSYAIDGDTKTGNAGWAVGGHQSVGDRNAWFTFPPIRTGQEKAPVQLKVRLSFLSQYGKHQFQSIRLALSDRGATIPEGDRVTVGPMHSVGPFQLQRADQGYQDDFPIDRKAFDADRDVNYGGRTYRWQHRGDLPAIAINPLVASADPPGVLFIHQSIQSPKAQKVRLMLGVDGGFLVYLNNKEVASRRQDRKLDPLGDQWELNLRKGENHLLFRLVQHDRPLRWNYALAGPSVSIPDHVHQVAATDPATRSAELIKAMQRYFRSGFCQHPDWIAITMQERAIQKAQTVLNEAIPTTLVWKETKQPRQAHVLNRGQYDSPGEKVARAVPDWLPTIPDGVNNDRLGLARWLTRPDHPLTARVAVNRFWQQLFGTGLVKTSEDFGSQGEPPSHPELLDHLAADFVESGWQVKRLMKRLVMTETYRRSAKAQPEHLDVDPNNRFFARGPRFRLDAEVLRDQALHLAGMLNTTMGGPSVKPPQPSGLWYAVGYTRSNTANFKADSGPDVYRRSIYTFWKRTSPPPQMSTFDAPSRESCTVRRERTNTPLQALLMMNEPQYLESAKTLATRVIEHSDLSDDTDRAAWLMRHVTLRQPSESQVDELVVLLNDLRNYYAENPTTAAKLSGDSSAQHAAWTVVCSTVMNLDQVVCK</sequence>
<gene>
    <name evidence="4" type="ORF">V7x_48120</name>
</gene>
<dbReference type="SUPFAM" id="SSF46626">
    <property type="entry name" value="Cytochrome c"/>
    <property type="match status" value="1"/>
</dbReference>
<dbReference type="InterPro" id="IPR022655">
    <property type="entry name" value="DUF1553"/>
</dbReference>
<feature type="domain" description="DUF1553" evidence="2">
    <location>
        <begin position="868"/>
        <end position="1127"/>
    </location>
</feature>
<accession>A0A5C6FP68</accession>
<protein>
    <submittedName>
        <fullName evidence="4">Planctomycete cytochrome C</fullName>
    </submittedName>
</protein>
<dbReference type="AlphaFoldDB" id="A0A5C6FP68"/>
<reference evidence="4 5" key="1">
    <citation type="submission" date="2019-02" db="EMBL/GenBank/DDBJ databases">
        <title>Deep-cultivation of Planctomycetes and their phenomic and genomic characterization uncovers novel biology.</title>
        <authorList>
            <person name="Wiegand S."/>
            <person name="Jogler M."/>
            <person name="Boedeker C."/>
            <person name="Pinto D."/>
            <person name="Vollmers J."/>
            <person name="Rivas-Marin E."/>
            <person name="Kohn T."/>
            <person name="Peeters S.H."/>
            <person name="Heuer A."/>
            <person name="Rast P."/>
            <person name="Oberbeckmann S."/>
            <person name="Bunk B."/>
            <person name="Jeske O."/>
            <person name="Meyerdierks A."/>
            <person name="Storesund J.E."/>
            <person name="Kallscheuer N."/>
            <person name="Luecker S."/>
            <person name="Lage O.M."/>
            <person name="Pohl T."/>
            <person name="Merkel B.J."/>
            <person name="Hornburger P."/>
            <person name="Mueller R.-W."/>
            <person name="Bruemmer F."/>
            <person name="Labrenz M."/>
            <person name="Spormann A.M."/>
            <person name="Op Den Camp H."/>
            <person name="Overmann J."/>
            <person name="Amann R."/>
            <person name="Jetten M.S.M."/>
            <person name="Mascher T."/>
            <person name="Medema M.H."/>
            <person name="Devos D.P."/>
            <person name="Kaster A.-K."/>
            <person name="Ovreas L."/>
            <person name="Rohde M."/>
            <person name="Galperin M.Y."/>
            <person name="Jogler C."/>
        </authorList>
    </citation>
    <scope>NUCLEOTIDE SEQUENCE [LARGE SCALE GENOMIC DNA]</scope>
    <source>
        <strain evidence="4 5">V7</strain>
    </source>
</reference>
<evidence type="ECO:0000259" key="1">
    <source>
        <dbReference type="Pfam" id="PF07583"/>
    </source>
</evidence>
<name>A0A5C6FP68_9PLAN</name>
<proteinExistence type="predicted"/>
<comment type="caution">
    <text evidence="4">The sequence shown here is derived from an EMBL/GenBank/DDBJ whole genome shotgun (WGS) entry which is preliminary data.</text>
</comment>
<feature type="domain" description="Cytochrome C Planctomycete-type" evidence="3">
    <location>
        <begin position="43"/>
        <end position="97"/>
    </location>
</feature>
<dbReference type="GO" id="GO:0020037">
    <property type="term" value="F:heme binding"/>
    <property type="evidence" value="ECO:0007669"/>
    <property type="project" value="InterPro"/>
</dbReference>